<organism evidence="2 3">
    <name type="scientific">Phanerochaete carnosa (strain HHB-10118-sp)</name>
    <name type="common">White-rot fungus</name>
    <name type="synonym">Peniophora carnosa</name>
    <dbReference type="NCBI Taxonomy" id="650164"/>
    <lineage>
        <taxon>Eukaryota</taxon>
        <taxon>Fungi</taxon>
        <taxon>Dikarya</taxon>
        <taxon>Basidiomycota</taxon>
        <taxon>Agaricomycotina</taxon>
        <taxon>Agaricomycetes</taxon>
        <taxon>Polyporales</taxon>
        <taxon>Phanerochaetaceae</taxon>
        <taxon>Phanerochaete</taxon>
    </lineage>
</organism>
<dbReference type="RefSeq" id="XP_007398145.1">
    <property type="nucleotide sequence ID" value="XM_007398083.1"/>
</dbReference>
<accession>K5W3F8</accession>
<sequence>MSIDGKEVYTSGAAGDHENDPLWRLPEPFKCPAHPSSFVKFAVCRDGKVRGKQVLGEFEAPLHIFLGRYDERHKLASGDSPDSRIAVRMNADLDCNYLSHGLEAAKRRLSSAENQRNAADFLRAVVESIQMLGDLGEHLASAHPILKFATVLLAAVYNTLTAHARVDEEIKSLARAMRDLLNDANKYKGSKQTESCIQNIILLVMESASLMDKWSRTSFIRGSLQVHVFLRTHPSTVKPSCAHDFLTRVKKCKSQLCALRATFEVVKNLGELDNDVNQIGVKMDGHYTDISAQLTQIMSCLNQMRSEDCRQVAKSMTVGLAVYKQGVPVTVV</sequence>
<dbReference type="KEGG" id="pco:PHACADRAFT_186125"/>
<evidence type="ECO:0000256" key="1">
    <source>
        <dbReference type="SAM" id="MobiDB-lite"/>
    </source>
</evidence>
<evidence type="ECO:0008006" key="4">
    <source>
        <dbReference type="Google" id="ProtNLM"/>
    </source>
</evidence>
<dbReference type="InParanoid" id="K5W3F8"/>
<proteinExistence type="predicted"/>
<dbReference type="EMBL" id="JH930474">
    <property type="protein sequence ID" value="EKM53454.1"/>
    <property type="molecule type" value="Genomic_DNA"/>
</dbReference>
<dbReference type="OrthoDB" id="10462149at2759"/>
<name>K5W3F8_PHACS</name>
<dbReference type="Proteomes" id="UP000008370">
    <property type="component" value="Unassembled WGS sequence"/>
</dbReference>
<gene>
    <name evidence="2" type="ORF">PHACADRAFT_186125</name>
</gene>
<keyword evidence="3" id="KW-1185">Reference proteome</keyword>
<protein>
    <recommendedName>
        <fullName evidence="4">Fungal STAND N-terminal Goodbye domain-containing protein</fullName>
    </recommendedName>
</protein>
<feature type="region of interest" description="Disordered" evidence="1">
    <location>
        <begin position="1"/>
        <end position="20"/>
    </location>
</feature>
<dbReference type="AlphaFoldDB" id="K5W3F8"/>
<evidence type="ECO:0000313" key="3">
    <source>
        <dbReference type="Proteomes" id="UP000008370"/>
    </source>
</evidence>
<reference evidence="2 3" key="1">
    <citation type="journal article" date="2012" name="BMC Genomics">
        <title>Comparative genomics of the white-rot fungi, Phanerochaete carnosa and P. chrysosporium, to elucidate the genetic basis of the distinct wood types they colonize.</title>
        <authorList>
            <person name="Suzuki H."/>
            <person name="MacDonald J."/>
            <person name="Syed K."/>
            <person name="Salamov A."/>
            <person name="Hori C."/>
            <person name="Aerts A."/>
            <person name="Henrissat B."/>
            <person name="Wiebenga A."/>
            <person name="vanKuyk P.A."/>
            <person name="Barry K."/>
            <person name="Lindquist E."/>
            <person name="LaButti K."/>
            <person name="Lapidus A."/>
            <person name="Lucas S."/>
            <person name="Coutinho P."/>
            <person name="Gong Y."/>
            <person name="Samejima M."/>
            <person name="Mahadevan R."/>
            <person name="Abou-Zaid M."/>
            <person name="de Vries R.P."/>
            <person name="Igarashi K."/>
            <person name="Yadav J.S."/>
            <person name="Grigoriev I.V."/>
            <person name="Master E.R."/>
        </authorList>
    </citation>
    <scope>NUCLEOTIDE SEQUENCE [LARGE SCALE GENOMIC DNA]</scope>
    <source>
        <strain evidence="2 3">HHB-10118-sp</strain>
    </source>
</reference>
<evidence type="ECO:0000313" key="2">
    <source>
        <dbReference type="EMBL" id="EKM53454.1"/>
    </source>
</evidence>
<dbReference type="GeneID" id="18910328"/>
<dbReference type="HOGENOM" id="CLU_837050_0_0_1"/>